<evidence type="ECO:0000313" key="3">
    <source>
        <dbReference type="Proteomes" id="UP000655044"/>
    </source>
</evidence>
<evidence type="ECO:0000256" key="1">
    <source>
        <dbReference type="SAM" id="SignalP"/>
    </source>
</evidence>
<proteinExistence type="predicted"/>
<name>A0A8J3WDK6_PLARO</name>
<dbReference type="RefSeq" id="WP_068921633.1">
    <property type="nucleotide sequence ID" value="NZ_BMQP01000007.1"/>
</dbReference>
<feature type="signal peptide" evidence="1">
    <location>
        <begin position="1"/>
        <end position="29"/>
    </location>
</feature>
<dbReference type="AlphaFoldDB" id="A0A8J3WDK6"/>
<protein>
    <recommendedName>
        <fullName evidence="4">Htaa domain protein</fullName>
    </recommendedName>
</protein>
<comment type="caution">
    <text evidence="2">The sequence shown here is derived from an EMBL/GenBank/DDBJ whole genome shotgun (WGS) entry which is preliminary data.</text>
</comment>
<evidence type="ECO:0000313" key="2">
    <source>
        <dbReference type="EMBL" id="GIH83986.1"/>
    </source>
</evidence>
<sequence length="367" mass="39426">MRLLLATATGAAVLAGSVATALVPTTALAATECSKSDEFSKVEWTDAFVPLEKNNKVTVTAVLKSPFKKNADGTWERTADKKAVYSFTSVTGDLTKADNAKASLTVSKLPDPPAVADDDLKKALPEVKVTAEFEIAKADKDGKWTLNLSADNKACSAEITVDPQVKFVSAAVTDPVVLRSGEDTEVKVRANVIGASSVKGKLYSDDEADSVDVTLTKGSGNAWHTTTSFDTSYATGSWTLELVASRGGQDLKTEKADTFYVQKSSSKKKTKSRVSFDVSANKVRKGTSVRLFGKVYRGYSAYSGKTVGLYYKKKGGSWKFAYYVKASSTGKFSKTVKPRFDAYWRAVVGGTSKTHGSTSGYEYVDVR</sequence>
<keyword evidence="3" id="KW-1185">Reference proteome</keyword>
<gene>
    <name evidence="2" type="ORF">Pro02_23940</name>
</gene>
<dbReference type="EMBL" id="BOOI01000019">
    <property type="protein sequence ID" value="GIH83986.1"/>
    <property type="molecule type" value="Genomic_DNA"/>
</dbReference>
<keyword evidence="1" id="KW-0732">Signal</keyword>
<organism evidence="2 3">
    <name type="scientific">Planobispora rosea</name>
    <dbReference type="NCBI Taxonomy" id="35762"/>
    <lineage>
        <taxon>Bacteria</taxon>
        <taxon>Bacillati</taxon>
        <taxon>Actinomycetota</taxon>
        <taxon>Actinomycetes</taxon>
        <taxon>Streptosporangiales</taxon>
        <taxon>Streptosporangiaceae</taxon>
        <taxon>Planobispora</taxon>
    </lineage>
</organism>
<accession>A0A8J3WDK6</accession>
<dbReference type="Proteomes" id="UP000655044">
    <property type="component" value="Unassembled WGS sequence"/>
</dbReference>
<dbReference type="OrthoDB" id="3511250at2"/>
<evidence type="ECO:0008006" key="4">
    <source>
        <dbReference type="Google" id="ProtNLM"/>
    </source>
</evidence>
<reference evidence="2" key="1">
    <citation type="submission" date="2021-01" db="EMBL/GenBank/DDBJ databases">
        <title>Whole genome shotgun sequence of Planobispora rosea NBRC 15558.</title>
        <authorList>
            <person name="Komaki H."/>
            <person name="Tamura T."/>
        </authorList>
    </citation>
    <scope>NUCLEOTIDE SEQUENCE</scope>
    <source>
        <strain evidence="2">NBRC 15558</strain>
    </source>
</reference>
<feature type="chain" id="PRO_5035292925" description="Htaa domain protein" evidence="1">
    <location>
        <begin position="30"/>
        <end position="367"/>
    </location>
</feature>